<dbReference type="PANTHER" id="PTHR24092">
    <property type="entry name" value="PROBABLE PHOSPHOLIPID-TRANSPORTING ATPASE"/>
    <property type="match status" value="1"/>
</dbReference>
<dbReference type="Gene3D" id="3.40.1110.10">
    <property type="entry name" value="Calcium-transporting ATPase, cytoplasmic domain N"/>
    <property type="match status" value="1"/>
</dbReference>
<evidence type="ECO:0000313" key="2">
    <source>
        <dbReference type="Proteomes" id="UP001501274"/>
    </source>
</evidence>
<keyword evidence="2" id="KW-1185">Reference proteome</keyword>
<dbReference type="GO" id="GO:0005768">
    <property type="term" value="C:endosome"/>
    <property type="evidence" value="ECO:0007669"/>
    <property type="project" value="TreeGrafter"/>
</dbReference>
<dbReference type="AlphaFoldDB" id="A0AAW3BWW3"/>
<name>A0AAW3BWW3_9TRYP</name>
<dbReference type="SUPFAM" id="SSF81660">
    <property type="entry name" value="Metal cation-transporting ATPase, ATP-binding domain N"/>
    <property type="match status" value="1"/>
</dbReference>
<evidence type="ECO:0000313" key="1">
    <source>
        <dbReference type="EMBL" id="KAL0525894.1"/>
    </source>
</evidence>
<dbReference type="Proteomes" id="UP001501274">
    <property type="component" value="Unassembled WGS sequence"/>
</dbReference>
<sequence>MMSEPTDYQAFSPDEVVLVKFHRSLGGALTYRDLTSMTFTVGVVAQLHIYTTVKMFPFSSEGKCMGIIVRERTGSCSGGKAQETVKFCMKGGDAKMASVIRRSDWLNECCQEVVQKGLHTLIFAIRTLSEGMFNIFLRQYEAAMSNLGEGRAEAIEAAMKLLERERDDAQWGDRGGRRVTRRCYGFSRGARHVQHQGVDAH</sequence>
<dbReference type="GO" id="GO:0005886">
    <property type="term" value="C:plasma membrane"/>
    <property type="evidence" value="ECO:0007669"/>
    <property type="project" value="TreeGrafter"/>
</dbReference>
<comment type="caution">
    <text evidence="1">The sequence shown here is derived from an EMBL/GenBank/DDBJ whole genome shotgun (WGS) entry which is preliminary data.</text>
</comment>
<reference evidence="1 2" key="1">
    <citation type="submission" date="2024-02" db="EMBL/GenBank/DDBJ databases">
        <title>FIRST GENOME SEQUENCES OF Leishmania (Viannia) shawi, Leishmania (Viannia) lindenbergi AND Leishmania (Viannia) utingensis.</title>
        <authorList>
            <person name="Resadore F."/>
            <person name="Custodio M.G.F."/>
            <person name="Boite M.C."/>
            <person name="Cupolillo E."/>
            <person name="Ferreira G.E.M."/>
        </authorList>
    </citation>
    <scope>NUCLEOTIDE SEQUENCE [LARGE SCALE GENOMIC DNA]</scope>
    <source>
        <strain evidence="1 2">MDAS/BR/1979/M5533</strain>
    </source>
</reference>
<dbReference type="EMBL" id="JBAMZN010000021">
    <property type="protein sequence ID" value="KAL0525894.1"/>
    <property type="molecule type" value="Genomic_DNA"/>
</dbReference>
<organism evidence="1 2">
    <name type="scientific">Leishmania naiffi</name>
    <dbReference type="NCBI Taxonomy" id="5678"/>
    <lineage>
        <taxon>Eukaryota</taxon>
        <taxon>Discoba</taxon>
        <taxon>Euglenozoa</taxon>
        <taxon>Kinetoplastea</taxon>
        <taxon>Metakinetoplastina</taxon>
        <taxon>Trypanosomatida</taxon>
        <taxon>Trypanosomatidae</taxon>
        <taxon>Leishmaniinae</taxon>
        <taxon>Leishmania</taxon>
        <taxon>Leishmania naiffi species complex</taxon>
    </lineage>
</organism>
<dbReference type="GO" id="GO:0006897">
    <property type="term" value="P:endocytosis"/>
    <property type="evidence" value="ECO:0007669"/>
    <property type="project" value="TreeGrafter"/>
</dbReference>
<dbReference type="GO" id="GO:0000166">
    <property type="term" value="F:nucleotide binding"/>
    <property type="evidence" value="ECO:0007669"/>
    <property type="project" value="InterPro"/>
</dbReference>
<proteinExistence type="predicted"/>
<dbReference type="InterPro" id="IPR023299">
    <property type="entry name" value="ATPase_P-typ_cyto_dom_N"/>
</dbReference>
<dbReference type="PANTHER" id="PTHR24092:SF5">
    <property type="entry name" value="PHOSPHOLIPID-TRANSPORTING ATPASE"/>
    <property type="match status" value="1"/>
</dbReference>
<dbReference type="GO" id="GO:0045332">
    <property type="term" value="P:phospholipid translocation"/>
    <property type="evidence" value="ECO:0007669"/>
    <property type="project" value="TreeGrafter"/>
</dbReference>
<accession>A0AAW3BWW3</accession>
<gene>
    <name evidence="1" type="ORF">Q4I28_003221</name>
</gene>
<dbReference type="GO" id="GO:0005802">
    <property type="term" value="C:trans-Golgi network"/>
    <property type="evidence" value="ECO:0007669"/>
    <property type="project" value="TreeGrafter"/>
</dbReference>
<dbReference type="GO" id="GO:0006890">
    <property type="term" value="P:retrograde vesicle-mediated transport, Golgi to endoplasmic reticulum"/>
    <property type="evidence" value="ECO:0007669"/>
    <property type="project" value="TreeGrafter"/>
</dbReference>
<protein>
    <submittedName>
        <fullName evidence="1">Uncharacterized protein</fullName>
    </submittedName>
</protein>
<dbReference type="GO" id="GO:0140326">
    <property type="term" value="F:ATPase-coupled intramembrane lipid transporter activity"/>
    <property type="evidence" value="ECO:0007669"/>
    <property type="project" value="TreeGrafter"/>
</dbReference>